<dbReference type="SUPFAM" id="SSF49344">
    <property type="entry name" value="CBD9-like"/>
    <property type="match status" value="1"/>
</dbReference>
<reference evidence="1 2" key="1">
    <citation type="journal article" date="2018" name="Nat. Biotechnol.">
        <title>A standardized bacterial taxonomy based on genome phylogeny substantially revises the tree of life.</title>
        <authorList>
            <person name="Parks D.H."/>
            <person name="Chuvochina M."/>
            <person name="Waite D.W."/>
            <person name="Rinke C."/>
            <person name="Skarshewski A."/>
            <person name="Chaumeil P.A."/>
            <person name="Hugenholtz P."/>
        </authorList>
    </citation>
    <scope>NUCLEOTIDE SEQUENCE [LARGE SCALE GENOMIC DNA]</scope>
    <source>
        <strain evidence="1">UBA9375</strain>
    </source>
</reference>
<dbReference type="Gene3D" id="2.60.40.1190">
    <property type="match status" value="1"/>
</dbReference>
<proteinExistence type="predicted"/>
<sequence>MSIIPCSFLFRHSIALPQIQDIPRKRGRLLNLPDFALLPDLTYDKSNKWGELKVAWNAEGLAISLQVNQKKHPVTPAESLEIWIDTRDTKTIHRASRYCHSFEFQPVGPSGKPVCLQQMVHRAQEDAPRCDLKKVGLWSKISKTGYALDVWLPASELYGFDPASYPQTGFYYKITDSELGEQFMIVDHEFPFAQDPSLWATLRFEQ</sequence>
<evidence type="ECO:0008006" key="3">
    <source>
        <dbReference type="Google" id="ProtNLM"/>
    </source>
</evidence>
<organism evidence="1 2">
    <name type="scientific">Gimesia maris</name>
    <dbReference type="NCBI Taxonomy" id="122"/>
    <lineage>
        <taxon>Bacteria</taxon>
        <taxon>Pseudomonadati</taxon>
        <taxon>Planctomycetota</taxon>
        <taxon>Planctomycetia</taxon>
        <taxon>Planctomycetales</taxon>
        <taxon>Planctomycetaceae</taxon>
        <taxon>Gimesia</taxon>
    </lineage>
</organism>
<evidence type="ECO:0000313" key="2">
    <source>
        <dbReference type="Proteomes" id="UP000263642"/>
    </source>
</evidence>
<dbReference type="AlphaFoldDB" id="A0A3D3R5M7"/>
<accession>A0A3D3R5M7</accession>
<comment type="caution">
    <text evidence="1">The sequence shown here is derived from an EMBL/GenBank/DDBJ whole genome shotgun (WGS) entry which is preliminary data.</text>
</comment>
<dbReference type="EMBL" id="DQAY01000058">
    <property type="protein sequence ID" value="HCO23382.1"/>
    <property type="molecule type" value="Genomic_DNA"/>
</dbReference>
<gene>
    <name evidence="1" type="ORF">DIT97_10110</name>
</gene>
<name>A0A3D3R5M7_9PLAN</name>
<evidence type="ECO:0000313" key="1">
    <source>
        <dbReference type="EMBL" id="HCO23382.1"/>
    </source>
</evidence>
<dbReference type="Proteomes" id="UP000263642">
    <property type="component" value="Unassembled WGS sequence"/>
</dbReference>
<protein>
    <recommendedName>
        <fullName evidence="3">Carbohydrate-binding domain-containing protein</fullName>
    </recommendedName>
</protein>
<dbReference type="CDD" id="cd00241">
    <property type="entry name" value="DOMON_like"/>
    <property type="match status" value="1"/>
</dbReference>